<dbReference type="InterPro" id="IPR036097">
    <property type="entry name" value="HisK_dim/P_sf"/>
</dbReference>
<dbReference type="CDD" id="cd00731">
    <property type="entry name" value="CheA_reg"/>
    <property type="match status" value="1"/>
</dbReference>
<evidence type="ECO:0000256" key="12">
    <source>
        <dbReference type="PROSITE-ProRule" id="PRU00110"/>
    </source>
</evidence>
<dbReference type="FunFam" id="3.30.565.10:FF:000016">
    <property type="entry name" value="Chemotaxis protein CheA, putative"/>
    <property type="match status" value="1"/>
</dbReference>
<dbReference type="InterPro" id="IPR036061">
    <property type="entry name" value="CheW-like_dom_sf"/>
</dbReference>
<keyword evidence="8 18" id="KW-0418">Kinase</keyword>
<dbReference type="PROSITE" id="PS50851">
    <property type="entry name" value="CHEW"/>
    <property type="match status" value="1"/>
</dbReference>
<dbReference type="EMBL" id="UETC01000031">
    <property type="protein sequence ID" value="SSA52012.1"/>
    <property type="molecule type" value="Genomic_DNA"/>
</dbReference>
<dbReference type="Pfam" id="PF02895">
    <property type="entry name" value="H-kinase_dim"/>
    <property type="match status" value="1"/>
</dbReference>
<gene>
    <name evidence="17" type="ORF">BCF38_1312</name>
    <name evidence="18" type="ORF">SAMN05421539_1312</name>
</gene>
<dbReference type="PANTHER" id="PTHR43395">
    <property type="entry name" value="SENSOR HISTIDINE KINASE CHEA"/>
    <property type="match status" value="1"/>
</dbReference>
<protein>
    <recommendedName>
        <fullName evidence="3">Chemotaxis protein CheA</fullName>
        <ecNumber evidence="2">2.7.13.3</ecNumber>
    </recommendedName>
</protein>
<evidence type="ECO:0000259" key="16">
    <source>
        <dbReference type="PROSITE" id="PS50894"/>
    </source>
</evidence>
<dbReference type="RefSeq" id="WP_109566621.1">
    <property type="nucleotide sequence ID" value="NZ_QGDJ01000031.1"/>
</dbReference>
<dbReference type="InterPro" id="IPR008207">
    <property type="entry name" value="Sig_transdc_His_kin_Hpt_dom"/>
</dbReference>
<evidence type="ECO:0000256" key="3">
    <source>
        <dbReference type="ARBA" id="ARBA00021495"/>
    </source>
</evidence>
<feature type="domain" description="CheW-like" evidence="15">
    <location>
        <begin position="508"/>
        <end position="640"/>
    </location>
</feature>
<dbReference type="PRINTS" id="PR00344">
    <property type="entry name" value="BCTRLSENSOR"/>
</dbReference>
<dbReference type="Pfam" id="PF02518">
    <property type="entry name" value="HATPase_c"/>
    <property type="match status" value="1"/>
</dbReference>
<dbReference type="SUPFAM" id="SSF55874">
    <property type="entry name" value="ATPase domain of HSP90 chaperone/DNA topoisomerase II/histidine kinase"/>
    <property type="match status" value="1"/>
</dbReference>
<dbReference type="OrthoDB" id="9803176at2"/>
<name>A0A2Y9C3S7_9RHOB</name>
<dbReference type="InterPro" id="IPR036641">
    <property type="entry name" value="HPT_dom_sf"/>
</dbReference>
<dbReference type="PROSITE" id="PS50109">
    <property type="entry name" value="HIS_KIN"/>
    <property type="match status" value="1"/>
</dbReference>
<dbReference type="Proteomes" id="UP000251571">
    <property type="component" value="Unassembled WGS sequence"/>
</dbReference>
<dbReference type="SMART" id="SM00387">
    <property type="entry name" value="HATPase_c"/>
    <property type="match status" value="1"/>
</dbReference>
<keyword evidence="9" id="KW-0067">ATP-binding</keyword>
<dbReference type="EC" id="2.7.13.3" evidence="2"/>
<evidence type="ECO:0000313" key="20">
    <source>
        <dbReference type="Proteomes" id="UP000251571"/>
    </source>
</evidence>
<keyword evidence="7" id="KW-0547">Nucleotide-binding</keyword>
<proteinExistence type="predicted"/>
<reference evidence="18 20" key="1">
    <citation type="submission" date="2016-10" db="EMBL/GenBank/DDBJ databases">
        <authorList>
            <person name="Cai Z."/>
        </authorList>
    </citation>
    <scope>NUCLEOTIDE SEQUENCE [LARGE SCALE GENOMIC DNA]</scope>
    <source>
        <strain evidence="18 20">DSM 25227</strain>
    </source>
</reference>
<dbReference type="SUPFAM" id="SSF47384">
    <property type="entry name" value="Homodimeric domain of signal transducing histidine kinase"/>
    <property type="match status" value="1"/>
</dbReference>
<dbReference type="Gene3D" id="1.20.120.160">
    <property type="entry name" value="HPT domain"/>
    <property type="match status" value="1"/>
</dbReference>
<evidence type="ECO:0000256" key="11">
    <source>
        <dbReference type="ARBA" id="ARBA00035100"/>
    </source>
</evidence>
<dbReference type="GO" id="GO:0005524">
    <property type="term" value="F:ATP binding"/>
    <property type="evidence" value="ECO:0007669"/>
    <property type="project" value="UniProtKB-KW"/>
</dbReference>
<evidence type="ECO:0000256" key="7">
    <source>
        <dbReference type="ARBA" id="ARBA00022741"/>
    </source>
</evidence>
<dbReference type="PANTHER" id="PTHR43395:SF10">
    <property type="entry name" value="CHEMOTAXIS PROTEIN CHEA"/>
    <property type="match status" value="1"/>
</dbReference>
<dbReference type="InterPro" id="IPR051315">
    <property type="entry name" value="Bact_Chemotaxis_CheA"/>
</dbReference>
<dbReference type="InterPro" id="IPR036890">
    <property type="entry name" value="HATPase_C_sf"/>
</dbReference>
<dbReference type="SUPFAM" id="SSF50341">
    <property type="entry name" value="CheW-like"/>
    <property type="match status" value="1"/>
</dbReference>
<feature type="modified residue" description="Phosphohistidine" evidence="12">
    <location>
        <position position="44"/>
    </location>
</feature>
<evidence type="ECO:0000259" key="14">
    <source>
        <dbReference type="PROSITE" id="PS50109"/>
    </source>
</evidence>
<dbReference type="PROSITE" id="PS50894">
    <property type="entry name" value="HPT"/>
    <property type="match status" value="1"/>
</dbReference>
<dbReference type="Pfam" id="PF01584">
    <property type="entry name" value="CheW"/>
    <property type="match status" value="1"/>
</dbReference>
<dbReference type="EMBL" id="QGDJ01000031">
    <property type="protein sequence ID" value="PWJ09695.1"/>
    <property type="molecule type" value="Genomic_DNA"/>
</dbReference>
<dbReference type="SMART" id="SM01231">
    <property type="entry name" value="H-kinase_dim"/>
    <property type="match status" value="1"/>
</dbReference>
<evidence type="ECO:0000256" key="4">
    <source>
        <dbReference type="ARBA" id="ARBA00022500"/>
    </source>
</evidence>
<keyword evidence="6" id="KW-0808">Transferase</keyword>
<dbReference type="SMART" id="SM00260">
    <property type="entry name" value="CheW"/>
    <property type="match status" value="1"/>
</dbReference>
<feature type="domain" description="HPt" evidence="16">
    <location>
        <begin position="1"/>
        <end position="101"/>
    </location>
</feature>
<dbReference type="InterPro" id="IPR037006">
    <property type="entry name" value="CheA-like_homodim_sf"/>
</dbReference>
<keyword evidence="5 12" id="KW-0597">Phosphoprotein</keyword>
<dbReference type="Gene3D" id="1.10.287.560">
    <property type="entry name" value="Histidine kinase CheA-like, homodimeric domain"/>
    <property type="match status" value="1"/>
</dbReference>
<keyword evidence="4" id="KW-0145">Chemotaxis</keyword>
<dbReference type="InterPro" id="IPR005467">
    <property type="entry name" value="His_kinase_dom"/>
</dbReference>
<evidence type="ECO:0000256" key="9">
    <source>
        <dbReference type="ARBA" id="ARBA00022840"/>
    </source>
</evidence>
<dbReference type="SUPFAM" id="SSF47226">
    <property type="entry name" value="Histidine-containing phosphotransfer domain, HPT domain"/>
    <property type="match status" value="1"/>
</dbReference>
<evidence type="ECO:0000313" key="18">
    <source>
        <dbReference type="EMBL" id="SSA52012.1"/>
    </source>
</evidence>
<dbReference type="Proteomes" id="UP000245839">
    <property type="component" value="Unassembled WGS sequence"/>
</dbReference>
<dbReference type="Gene3D" id="3.30.565.10">
    <property type="entry name" value="Histidine kinase-like ATPase, C-terminal domain"/>
    <property type="match status" value="1"/>
</dbReference>
<evidence type="ECO:0000256" key="2">
    <source>
        <dbReference type="ARBA" id="ARBA00012438"/>
    </source>
</evidence>
<evidence type="ECO:0000256" key="10">
    <source>
        <dbReference type="ARBA" id="ARBA00023012"/>
    </source>
</evidence>
<organism evidence="18 20">
    <name type="scientific">Jannaschia seohaensis</name>
    <dbReference type="NCBI Taxonomy" id="475081"/>
    <lineage>
        <taxon>Bacteria</taxon>
        <taxon>Pseudomonadati</taxon>
        <taxon>Pseudomonadota</taxon>
        <taxon>Alphaproteobacteria</taxon>
        <taxon>Rhodobacterales</taxon>
        <taxon>Roseobacteraceae</taxon>
        <taxon>Jannaschia</taxon>
    </lineage>
</organism>
<dbReference type="InterPro" id="IPR004358">
    <property type="entry name" value="Sig_transdc_His_kin-like_C"/>
</dbReference>
<dbReference type="GO" id="GO:0000155">
    <property type="term" value="F:phosphorelay sensor kinase activity"/>
    <property type="evidence" value="ECO:0007669"/>
    <property type="project" value="InterPro"/>
</dbReference>
<evidence type="ECO:0000256" key="13">
    <source>
        <dbReference type="SAM" id="MobiDB-lite"/>
    </source>
</evidence>
<dbReference type="InterPro" id="IPR002545">
    <property type="entry name" value="CheW-lke_dom"/>
</dbReference>
<dbReference type="AlphaFoldDB" id="A0A2Y9C3S7"/>
<reference evidence="17 19" key="2">
    <citation type="submission" date="2018-03" db="EMBL/GenBank/DDBJ databases">
        <title>Genomic Encyclopedia of Archaeal and Bacterial Type Strains, Phase II (KMG-II): from individual species to whole genera.</title>
        <authorList>
            <person name="Goeker M."/>
        </authorList>
    </citation>
    <scope>NUCLEOTIDE SEQUENCE [LARGE SCALE GENOMIC DNA]</scope>
    <source>
        <strain evidence="17 19">DSM 25227</strain>
    </source>
</reference>
<dbReference type="CDD" id="cd00088">
    <property type="entry name" value="HPT"/>
    <property type="match status" value="1"/>
</dbReference>
<evidence type="ECO:0000259" key="15">
    <source>
        <dbReference type="PROSITE" id="PS50851"/>
    </source>
</evidence>
<keyword evidence="19" id="KW-1185">Reference proteome</keyword>
<evidence type="ECO:0000313" key="19">
    <source>
        <dbReference type="Proteomes" id="UP000245839"/>
    </source>
</evidence>
<evidence type="ECO:0000256" key="1">
    <source>
        <dbReference type="ARBA" id="ARBA00000085"/>
    </source>
</evidence>
<evidence type="ECO:0000313" key="17">
    <source>
        <dbReference type="EMBL" id="PWJ09695.1"/>
    </source>
</evidence>
<dbReference type="Gene3D" id="2.30.30.40">
    <property type="entry name" value="SH3 Domains"/>
    <property type="match status" value="1"/>
</dbReference>
<feature type="compositionally biased region" description="Low complexity" evidence="13">
    <location>
        <begin position="233"/>
        <end position="253"/>
    </location>
</feature>
<comment type="function">
    <text evidence="11">Involved in the transmission of sensory signals from the chemoreceptors to the flagellar motors. CheA is autophosphorylated; it can transfer its phosphate group to either CheB or CheY.</text>
</comment>
<dbReference type="GO" id="GO:0006935">
    <property type="term" value="P:chemotaxis"/>
    <property type="evidence" value="ECO:0007669"/>
    <property type="project" value="UniProtKB-KW"/>
</dbReference>
<feature type="region of interest" description="Disordered" evidence="13">
    <location>
        <begin position="233"/>
        <end position="259"/>
    </location>
</feature>
<evidence type="ECO:0000256" key="5">
    <source>
        <dbReference type="ARBA" id="ARBA00022553"/>
    </source>
</evidence>
<sequence length="650" mass="70025">MSASPADIFLQETVEGLESLEQSLLRLEEDGAPQIVDEVFRLLHTIKGSGYMFGFDALARFTHLFENAFERVREGKLALSHGLISTALDARDHMLALLESNSDPAALATLEGSATARDLTHRITEFVDLPAEAAASAQTARAAAAEPVVYTIRYAPDPSSLRNGHRPDLLLDELAALGRTTLIVEGGAVPPLDALEPTACHLSWHIRLETTASLEEVRFVFVFLEPEEYQIETPEPASASTPAVPVPRPEAAATLPPPKSANVRIPAARLDELMDQLGELVIAQTRLDQLAGETDDPAMLAVSEELARLINGLRDSTLAMRMLPIEVVFGKFRRVVRSLADELGKDVALVTTGGDTELDKNVIDSLTEPLVHMIRNAMDHGIETAEARRAAGKPARATVGLAARQSGGEVLISVTDDGRGLDEDAIRARAIERGLLSDSDQPTAAELHQMIFEPAFSTAQQVSSVSGRGVGMDAVRRVVNDLRGSIEIRTQKGAGTVVTLRLPVTLAIIDGLLVRVGDGVFVLPLSSVNECVELAAADERRDSGRTMLRIRDELVPFIRLREIFGIPPSDGPTRRAVIVSAEGRRIGLVVDDVLGQHQTVIKTFSCFHRDIEGFAGSTILGDGRVALIVDVLALIRSVQHSLADTHTIAA</sequence>
<dbReference type="InterPro" id="IPR004105">
    <property type="entry name" value="CheA-like_dim"/>
</dbReference>
<comment type="catalytic activity">
    <reaction evidence="1">
        <text>ATP + protein L-histidine = ADP + protein N-phospho-L-histidine.</text>
        <dbReference type="EC" id="2.7.13.3"/>
    </reaction>
</comment>
<dbReference type="Pfam" id="PF01627">
    <property type="entry name" value="Hpt"/>
    <property type="match status" value="1"/>
</dbReference>
<dbReference type="GO" id="GO:0005737">
    <property type="term" value="C:cytoplasm"/>
    <property type="evidence" value="ECO:0007669"/>
    <property type="project" value="InterPro"/>
</dbReference>
<keyword evidence="10" id="KW-0902">Two-component regulatory system</keyword>
<dbReference type="InterPro" id="IPR003594">
    <property type="entry name" value="HATPase_dom"/>
</dbReference>
<accession>A0A2Y9C3S7</accession>
<evidence type="ECO:0000256" key="8">
    <source>
        <dbReference type="ARBA" id="ARBA00022777"/>
    </source>
</evidence>
<dbReference type="SMART" id="SM00073">
    <property type="entry name" value="HPT"/>
    <property type="match status" value="1"/>
</dbReference>
<evidence type="ECO:0000256" key="6">
    <source>
        <dbReference type="ARBA" id="ARBA00022679"/>
    </source>
</evidence>
<feature type="domain" description="Histidine kinase" evidence="14">
    <location>
        <begin position="258"/>
        <end position="506"/>
    </location>
</feature>